<accession>A0A0F4LT93</accession>
<keyword evidence="1" id="KW-0677">Repeat</keyword>
<dbReference type="Pfam" id="PF13432">
    <property type="entry name" value="TPR_16"/>
    <property type="match status" value="1"/>
</dbReference>
<gene>
    <name evidence="3" type="ORF">JG30_08820</name>
</gene>
<keyword evidence="2" id="KW-0802">TPR repeat</keyword>
<dbReference type="EMBL" id="JXJQ01000008">
    <property type="protein sequence ID" value="KJY61830.1"/>
    <property type="molecule type" value="Genomic_DNA"/>
</dbReference>
<organism evidence="3 4">
    <name type="scientific">Bombilactobacillus mellifer</name>
    <dbReference type="NCBI Taxonomy" id="1218492"/>
    <lineage>
        <taxon>Bacteria</taxon>
        <taxon>Bacillati</taxon>
        <taxon>Bacillota</taxon>
        <taxon>Bacilli</taxon>
        <taxon>Lactobacillales</taxon>
        <taxon>Lactobacillaceae</taxon>
        <taxon>Bombilactobacillus</taxon>
    </lineage>
</organism>
<keyword evidence="4" id="KW-1185">Reference proteome</keyword>
<evidence type="ECO:0000313" key="4">
    <source>
        <dbReference type="Proteomes" id="UP000033558"/>
    </source>
</evidence>
<dbReference type="SUPFAM" id="SSF48452">
    <property type="entry name" value="TPR-like"/>
    <property type="match status" value="2"/>
</dbReference>
<dbReference type="PANTHER" id="PTHR44227:SF3">
    <property type="entry name" value="PROTEIN O-MANNOSYL-TRANSFERASE TMTC4"/>
    <property type="match status" value="1"/>
</dbReference>
<dbReference type="OrthoDB" id="2080803at2"/>
<reference evidence="3 4" key="1">
    <citation type="submission" date="2015-01" db="EMBL/GenBank/DDBJ databases">
        <title>Comparative genomics of the lactic acid bacteria isolated from the honey bee gut.</title>
        <authorList>
            <person name="Ellegaard K.M."/>
            <person name="Tamarit D."/>
            <person name="Javelind E."/>
            <person name="Olofsson T."/>
            <person name="Andersson S.G."/>
            <person name="Vasquez A."/>
        </authorList>
    </citation>
    <scope>NUCLEOTIDE SEQUENCE [LARGE SCALE GENOMIC DNA]</scope>
    <source>
        <strain evidence="3 4">Bin4</strain>
    </source>
</reference>
<dbReference type="InterPro" id="IPR011990">
    <property type="entry name" value="TPR-like_helical_dom_sf"/>
</dbReference>
<dbReference type="PANTHER" id="PTHR44227">
    <property type="match status" value="1"/>
</dbReference>
<proteinExistence type="predicted"/>
<name>A0A0F4LT93_9LACO</name>
<dbReference type="AlphaFoldDB" id="A0A0F4LT93"/>
<dbReference type="InterPro" id="IPR052346">
    <property type="entry name" value="O-mannosyl-transferase_TMTC"/>
</dbReference>
<dbReference type="RefSeq" id="WP_046316529.1">
    <property type="nucleotide sequence ID" value="NZ_JBHSZT010000001.1"/>
</dbReference>
<sequence length="423" mass="47754">MSFVQKVLAAVDQGDLTSAQALLQKAFQQDTDDDLYSLAEALNQRGISDQAALIYQHLLDKYPQEDILKVNLAEILVSNNQMDAATDLLAQISEDSPAYLNALLTSADLYQSMGLYEVSEQKLLTALKIAPQESVVQFAMAELYFTENKFQLAITFYEKLLAAQITEMAGISIHERLAASYAGTGNYEQAVQQYRQVQAALLNTDNLYNYARLEYELHNYSAAKRLVQQLLQQAPDYSAAYVLAVRLANQQHDFATAVKMAQLGLNYDPFNQLLYQMGAKAAVQLGSLATAQQLLTTGISQVSEPGALIMQLSDLFLRQNDYTANLKLLDQYQTTLAQEPRYHWNKARSLFQQEHVDDALQEMLLVYQTYQADPNYLRDLIQILQVVQKPQLLKNALQKYLHYVPDDSAMVELLDELQFSDEN</sequence>
<protein>
    <submittedName>
        <fullName evidence="3">Uncharacterized protein</fullName>
    </submittedName>
</protein>
<dbReference type="SMART" id="SM00028">
    <property type="entry name" value="TPR"/>
    <property type="match status" value="5"/>
</dbReference>
<dbReference type="PATRIC" id="fig|1218492.5.peg.1021"/>
<evidence type="ECO:0000256" key="1">
    <source>
        <dbReference type="ARBA" id="ARBA00022737"/>
    </source>
</evidence>
<dbReference type="Gene3D" id="1.25.40.10">
    <property type="entry name" value="Tetratricopeptide repeat domain"/>
    <property type="match status" value="2"/>
</dbReference>
<dbReference type="HOGENOM" id="CLU_032389_1_0_9"/>
<comment type="caution">
    <text evidence="3">The sequence shown here is derived from an EMBL/GenBank/DDBJ whole genome shotgun (WGS) entry which is preliminary data.</text>
</comment>
<evidence type="ECO:0000313" key="3">
    <source>
        <dbReference type="EMBL" id="KJY61830.1"/>
    </source>
</evidence>
<dbReference type="STRING" id="1218492.JG30_08820"/>
<dbReference type="Proteomes" id="UP000033558">
    <property type="component" value="Unassembled WGS sequence"/>
</dbReference>
<evidence type="ECO:0000256" key="2">
    <source>
        <dbReference type="ARBA" id="ARBA00022803"/>
    </source>
</evidence>
<dbReference type="InterPro" id="IPR019734">
    <property type="entry name" value="TPR_rpt"/>
</dbReference>